<dbReference type="AlphaFoldDB" id="A0A381LGI5"/>
<accession>A0A381LGI5</accession>
<evidence type="ECO:0000256" key="1">
    <source>
        <dbReference type="SAM" id="Phobius"/>
    </source>
</evidence>
<name>A0A381LGI5_BLUGR</name>
<keyword evidence="1" id="KW-0812">Transmembrane</keyword>
<dbReference type="EMBL" id="UIGY01000190">
    <property type="protein sequence ID" value="SUZ12592.1"/>
    <property type="molecule type" value="Genomic_DNA"/>
</dbReference>
<keyword evidence="1" id="KW-1133">Transmembrane helix</keyword>
<protein>
    <submittedName>
        <fullName evidence="2">Bgt-20411</fullName>
    </submittedName>
</protein>
<organism evidence="2">
    <name type="scientific">Blumeria graminis f. sp. tritici 96224</name>
    <dbReference type="NCBI Taxonomy" id="1268274"/>
    <lineage>
        <taxon>Eukaryota</taxon>
        <taxon>Fungi</taxon>
        <taxon>Dikarya</taxon>
        <taxon>Ascomycota</taxon>
        <taxon>Pezizomycotina</taxon>
        <taxon>Leotiomycetes</taxon>
        <taxon>Erysiphales</taxon>
        <taxon>Erysiphaceae</taxon>
        <taxon>Blumeria</taxon>
    </lineage>
</organism>
<evidence type="ECO:0000313" key="2">
    <source>
        <dbReference type="EMBL" id="SUZ12592.1"/>
    </source>
</evidence>
<feature type="transmembrane region" description="Helical" evidence="1">
    <location>
        <begin position="40"/>
        <end position="60"/>
    </location>
</feature>
<keyword evidence="1" id="KW-0472">Membrane</keyword>
<proteinExistence type="predicted"/>
<sequence>MEHYCHLVVHIQRSVERYQLLTLVGPLDGASGAATPSWQYWLWFFILRYVVILVSCIILLPGPKSILNMLWQRSDNFSGVCCPTKARTNVFIRRNMRRHGKPPTIK</sequence>
<gene>
    <name evidence="2" type="ORF">BGT96224V2_LOCUS5752</name>
</gene>
<reference evidence="2" key="1">
    <citation type="submission" date="2018-07" db="EMBL/GenBank/DDBJ databases">
        <authorList>
            <person name="Quirk P.G."/>
            <person name="Krulwich T.A."/>
        </authorList>
    </citation>
    <scope>NUCLEOTIDE SEQUENCE</scope>
    <source>
        <strain evidence="2">96224</strain>
    </source>
</reference>